<reference evidence="2 3" key="1">
    <citation type="journal article" date="2016" name="Mol. Biol. Evol.">
        <title>Comparative Genomics of Early-Diverging Mushroom-Forming Fungi Provides Insights into the Origins of Lignocellulose Decay Capabilities.</title>
        <authorList>
            <person name="Nagy L.G."/>
            <person name="Riley R."/>
            <person name="Tritt A."/>
            <person name="Adam C."/>
            <person name="Daum C."/>
            <person name="Floudas D."/>
            <person name="Sun H."/>
            <person name="Yadav J.S."/>
            <person name="Pangilinan J."/>
            <person name="Larsson K.H."/>
            <person name="Matsuura K."/>
            <person name="Barry K."/>
            <person name="Labutti K."/>
            <person name="Kuo R."/>
            <person name="Ohm R.A."/>
            <person name="Bhattacharya S.S."/>
            <person name="Shirouzu T."/>
            <person name="Yoshinaga Y."/>
            <person name="Martin F.M."/>
            <person name="Grigoriev I.V."/>
            <person name="Hibbett D.S."/>
        </authorList>
    </citation>
    <scope>NUCLEOTIDE SEQUENCE [LARGE SCALE GENOMIC DNA]</scope>
    <source>
        <strain evidence="2 3">CBS 109695</strain>
    </source>
</reference>
<proteinExistence type="predicted"/>
<evidence type="ECO:0000313" key="3">
    <source>
        <dbReference type="Proteomes" id="UP000076532"/>
    </source>
</evidence>
<evidence type="ECO:0000256" key="1">
    <source>
        <dbReference type="SAM" id="SignalP"/>
    </source>
</evidence>
<evidence type="ECO:0008006" key="4">
    <source>
        <dbReference type="Google" id="ProtNLM"/>
    </source>
</evidence>
<protein>
    <recommendedName>
        <fullName evidence="4">Secreted protein</fullName>
    </recommendedName>
</protein>
<sequence length="86" mass="9961">MTRRMYAAKASNSLVLFLDLMFIVYRAAPGLPEYATTDDLRVTRSPVVYRTWRFRGSFRRSSVSARMWAHRNVESVRPLFLGSGDE</sequence>
<accession>A0A167UHS3</accession>
<dbReference type="Proteomes" id="UP000076532">
    <property type="component" value="Unassembled WGS sequence"/>
</dbReference>
<keyword evidence="1" id="KW-0732">Signal</keyword>
<dbReference type="EMBL" id="KV417977">
    <property type="protein sequence ID" value="KZP03958.1"/>
    <property type="molecule type" value="Genomic_DNA"/>
</dbReference>
<gene>
    <name evidence="2" type="ORF">FIBSPDRAFT_968541</name>
</gene>
<feature type="chain" id="PRO_5007893011" description="Secreted protein" evidence="1">
    <location>
        <begin position="31"/>
        <end position="86"/>
    </location>
</feature>
<name>A0A167UHS3_9AGAM</name>
<organism evidence="2 3">
    <name type="scientific">Athelia psychrophila</name>
    <dbReference type="NCBI Taxonomy" id="1759441"/>
    <lineage>
        <taxon>Eukaryota</taxon>
        <taxon>Fungi</taxon>
        <taxon>Dikarya</taxon>
        <taxon>Basidiomycota</taxon>
        <taxon>Agaricomycotina</taxon>
        <taxon>Agaricomycetes</taxon>
        <taxon>Agaricomycetidae</taxon>
        <taxon>Atheliales</taxon>
        <taxon>Atheliaceae</taxon>
        <taxon>Athelia</taxon>
    </lineage>
</organism>
<feature type="signal peptide" evidence="1">
    <location>
        <begin position="1"/>
        <end position="30"/>
    </location>
</feature>
<evidence type="ECO:0000313" key="2">
    <source>
        <dbReference type="EMBL" id="KZP03958.1"/>
    </source>
</evidence>
<keyword evidence="3" id="KW-1185">Reference proteome</keyword>
<dbReference type="AlphaFoldDB" id="A0A167UHS3"/>